<accession>A0A5C5UMB4</accession>
<keyword evidence="3" id="KW-1185">Reference proteome</keyword>
<feature type="transmembrane region" description="Helical" evidence="1">
    <location>
        <begin position="6"/>
        <end position="26"/>
    </location>
</feature>
<dbReference type="RefSeq" id="WP_290211159.1">
    <property type="nucleotide sequence ID" value="NZ_CP047080.1"/>
</dbReference>
<sequence length="333" mass="36649">MEYNALYLGLSLSAVFFVRTIQNGWLAEGRLERLLLYPFSEKTLVAAYVLVASGVFILEVWIPLLALLFMVGKGTAGAFAALMLYLLLIDAVLFLTQTIPVRRAGYIGFGIVAAIGLAAQYVHPWLGIALCVIALVALSLLPCRIPRLRTGKESAVSRFVRTKVNNYFVVNGLLDTRAWSSFLLINAFAAMVVYVIGKEDGPVRLFWILACVNTPLTSILSREDDTRNQIHLIGDERGSALRMGLAIFPIFVIGIAFLNTVAAWLGIFQPLDIAFGLFIALLATAISVFLEIKFPLVNVKTERDVFRHPRKYIAPVIAGAVIVAYEFTFGAMV</sequence>
<comment type="caution">
    <text evidence="2">The sequence shown here is derived from an EMBL/GenBank/DDBJ whole genome shotgun (WGS) entry which is preliminary data.</text>
</comment>
<dbReference type="AlphaFoldDB" id="A0A5C5UMB4"/>
<name>A0A5C5UMB4_9CORY</name>
<protein>
    <submittedName>
        <fullName evidence="2">Uncharacterized protein</fullName>
    </submittedName>
</protein>
<evidence type="ECO:0000313" key="3">
    <source>
        <dbReference type="Proteomes" id="UP000320791"/>
    </source>
</evidence>
<proteinExistence type="predicted"/>
<feature type="transmembrane region" description="Helical" evidence="1">
    <location>
        <begin position="76"/>
        <end position="96"/>
    </location>
</feature>
<feature type="transmembrane region" description="Helical" evidence="1">
    <location>
        <begin position="273"/>
        <end position="292"/>
    </location>
</feature>
<evidence type="ECO:0000256" key="1">
    <source>
        <dbReference type="SAM" id="Phobius"/>
    </source>
</evidence>
<feature type="transmembrane region" description="Helical" evidence="1">
    <location>
        <begin position="178"/>
        <end position="197"/>
    </location>
</feature>
<feature type="transmembrane region" description="Helical" evidence="1">
    <location>
        <begin position="243"/>
        <end position="267"/>
    </location>
</feature>
<evidence type="ECO:0000313" key="2">
    <source>
        <dbReference type="EMBL" id="TWT26520.1"/>
    </source>
</evidence>
<organism evidence="2 3">
    <name type="scientific">Corynebacterium canis</name>
    <dbReference type="NCBI Taxonomy" id="679663"/>
    <lineage>
        <taxon>Bacteria</taxon>
        <taxon>Bacillati</taxon>
        <taxon>Actinomycetota</taxon>
        <taxon>Actinomycetes</taxon>
        <taxon>Mycobacteriales</taxon>
        <taxon>Corynebacteriaceae</taxon>
        <taxon>Corynebacterium</taxon>
    </lineage>
</organism>
<feature type="transmembrane region" description="Helical" evidence="1">
    <location>
        <begin position="125"/>
        <end position="143"/>
    </location>
</feature>
<dbReference type="Proteomes" id="UP000320791">
    <property type="component" value="Unassembled WGS sequence"/>
</dbReference>
<dbReference type="EMBL" id="VOHM01000009">
    <property type="protein sequence ID" value="TWT26520.1"/>
    <property type="molecule type" value="Genomic_DNA"/>
</dbReference>
<feature type="transmembrane region" description="Helical" evidence="1">
    <location>
        <begin position="103"/>
        <end position="119"/>
    </location>
</feature>
<gene>
    <name evidence="2" type="ORF">FRX94_05535</name>
</gene>
<feature type="transmembrane region" description="Helical" evidence="1">
    <location>
        <begin position="312"/>
        <end position="332"/>
    </location>
</feature>
<keyword evidence="1" id="KW-0812">Transmembrane</keyword>
<keyword evidence="1" id="KW-1133">Transmembrane helix</keyword>
<feature type="transmembrane region" description="Helical" evidence="1">
    <location>
        <begin position="47"/>
        <end position="70"/>
    </location>
</feature>
<keyword evidence="1" id="KW-0472">Membrane</keyword>
<reference evidence="2 3" key="1">
    <citation type="submission" date="2019-08" db="EMBL/GenBank/DDBJ databases">
        <authorList>
            <person name="Lei W."/>
        </authorList>
    </citation>
    <scope>NUCLEOTIDE SEQUENCE [LARGE SCALE GENOMIC DNA]</scope>
    <source>
        <strain evidence="2 3">CCUG 58627</strain>
    </source>
</reference>